<dbReference type="RefSeq" id="WP_137250233.1">
    <property type="nucleotide sequence ID" value="NZ_SZQA01000033.1"/>
</dbReference>
<organism evidence="1 2">
    <name type="scientific">Herbidospora galbida</name>
    <dbReference type="NCBI Taxonomy" id="2575442"/>
    <lineage>
        <taxon>Bacteria</taxon>
        <taxon>Bacillati</taxon>
        <taxon>Actinomycetota</taxon>
        <taxon>Actinomycetes</taxon>
        <taxon>Streptosporangiales</taxon>
        <taxon>Streptosporangiaceae</taxon>
        <taxon>Herbidospora</taxon>
    </lineage>
</organism>
<proteinExistence type="predicted"/>
<accession>A0A4U3M8R3</accession>
<gene>
    <name evidence="1" type="ORF">FDA94_28890</name>
</gene>
<evidence type="ECO:0000313" key="1">
    <source>
        <dbReference type="EMBL" id="TKK84649.1"/>
    </source>
</evidence>
<sequence>METDYKPGDEPIPIGSVVEYFGSPSPGRYRVDDHADPAKHPFPQVFRETDMDKAYPDRTAYHLWPVGVPHKIGNRHRSVSWVRRTSFTVISRPTKSSSTS</sequence>
<dbReference type="AlphaFoldDB" id="A0A4U3M8R3"/>
<dbReference type="Proteomes" id="UP000308705">
    <property type="component" value="Unassembled WGS sequence"/>
</dbReference>
<protein>
    <submittedName>
        <fullName evidence="1">Uncharacterized protein</fullName>
    </submittedName>
</protein>
<name>A0A4U3M8R3_9ACTN</name>
<evidence type="ECO:0000313" key="2">
    <source>
        <dbReference type="Proteomes" id="UP000308705"/>
    </source>
</evidence>
<reference evidence="1 2" key="1">
    <citation type="submission" date="2019-04" db="EMBL/GenBank/DDBJ databases">
        <title>Herbidospora sp. NEAU-GS14.nov., a novel actinomycete isolated from soil.</title>
        <authorList>
            <person name="Han L."/>
        </authorList>
    </citation>
    <scope>NUCLEOTIDE SEQUENCE [LARGE SCALE GENOMIC DNA]</scope>
    <source>
        <strain evidence="1 2">NEAU-GS14</strain>
    </source>
</reference>
<keyword evidence="2" id="KW-1185">Reference proteome</keyword>
<dbReference type="EMBL" id="SZQA01000033">
    <property type="protein sequence ID" value="TKK84649.1"/>
    <property type="molecule type" value="Genomic_DNA"/>
</dbReference>
<comment type="caution">
    <text evidence="1">The sequence shown here is derived from an EMBL/GenBank/DDBJ whole genome shotgun (WGS) entry which is preliminary data.</text>
</comment>